<dbReference type="EMBL" id="KB446546">
    <property type="protein sequence ID" value="EME39090.1"/>
    <property type="molecule type" value="Genomic_DNA"/>
</dbReference>
<sequence>MGFNNTDRLSSINEIFVNMREDPESFLVILSHQGSHEVIATATCRRYLGPDEHSTPWMCSHVVEDGTEEWELKLLATHPFAQGKGAGAVVLKAVEQEIINRFAIKRKMASTHTPTRLKMVLCTVQELFPEFYRRKGYREDYIHQRGEGFNFSIMFMSKTLTTID</sequence>
<organism evidence="2 3">
    <name type="scientific">Dothistroma septosporum (strain NZE10 / CBS 128990)</name>
    <name type="common">Red band needle blight fungus</name>
    <name type="synonym">Mycosphaerella pini</name>
    <dbReference type="NCBI Taxonomy" id="675120"/>
    <lineage>
        <taxon>Eukaryota</taxon>
        <taxon>Fungi</taxon>
        <taxon>Dikarya</taxon>
        <taxon>Ascomycota</taxon>
        <taxon>Pezizomycotina</taxon>
        <taxon>Dothideomycetes</taxon>
        <taxon>Dothideomycetidae</taxon>
        <taxon>Mycosphaerellales</taxon>
        <taxon>Mycosphaerellaceae</taxon>
        <taxon>Dothistroma</taxon>
    </lineage>
</organism>
<protein>
    <recommendedName>
        <fullName evidence="1">N-acetyltransferase domain-containing protein</fullName>
    </recommendedName>
</protein>
<dbReference type="InterPro" id="IPR016181">
    <property type="entry name" value="Acyl_CoA_acyltransferase"/>
</dbReference>
<reference evidence="2 3" key="2">
    <citation type="journal article" date="2012" name="PLoS Pathog.">
        <title>Diverse lifestyles and strategies of plant pathogenesis encoded in the genomes of eighteen Dothideomycetes fungi.</title>
        <authorList>
            <person name="Ohm R.A."/>
            <person name="Feau N."/>
            <person name="Henrissat B."/>
            <person name="Schoch C.L."/>
            <person name="Horwitz B.A."/>
            <person name="Barry K.W."/>
            <person name="Condon B.J."/>
            <person name="Copeland A.C."/>
            <person name="Dhillon B."/>
            <person name="Glaser F."/>
            <person name="Hesse C.N."/>
            <person name="Kosti I."/>
            <person name="LaButti K."/>
            <person name="Lindquist E.A."/>
            <person name="Lucas S."/>
            <person name="Salamov A.A."/>
            <person name="Bradshaw R.E."/>
            <person name="Ciuffetti L."/>
            <person name="Hamelin R.C."/>
            <person name="Kema G.H.J."/>
            <person name="Lawrence C."/>
            <person name="Scott J.A."/>
            <person name="Spatafora J.W."/>
            <person name="Turgeon B.G."/>
            <person name="de Wit P.J.G.M."/>
            <person name="Zhong S."/>
            <person name="Goodwin S.B."/>
            <person name="Grigoriev I.V."/>
        </authorList>
    </citation>
    <scope>NUCLEOTIDE SEQUENCE [LARGE SCALE GENOMIC DNA]</scope>
    <source>
        <strain evidence="3">NZE10 / CBS 128990</strain>
    </source>
</reference>
<proteinExistence type="predicted"/>
<dbReference type="Pfam" id="PF00583">
    <property type="entry name" value="Acetyltransf_1"/>
    <property type="match status" value="1"/>
</dbReference>
<evidence type="ECO:0000259" key="1">
    <source>
        <dbReference type="PROSITE" id="PS51186"/>
    </source>
</evidence>
<dbReference type="OMA" id="QGSHEVI"/>
<dbReference type="GO" id="GO:0016747">
    <property type="term" value="F:acyltransferase activity, transferring groups other than amino-acyl groups"/>
    <property type="evidence" value="ECO:0007669"/>
    <property type="project" value="InterPro"/>
</dbReference>
<dbReference type="SUPFAM" id="SSF55729">
    <property type="entry name" value="Acyl-CoA N-acyltransferases (Nat)"/>
    <property type="match status" value="1"/>
</dbReference>
<feature type="domain" description="N-acetyltransferase" evidence="1">
    <location>
        <begin position="1"/>
        <end position="161"/>
    </location>
</feature>
<dbReference type="OrthoDB" id="3794209at2759"/>
<dbReference type="HOGENOM" id="CLU_1618963_0_0_1"/>
<evidence type="ECO:0000313" key="2">
    <source>
        <dbReference type="EMBL" id="EME39090.1"/>
    </source>
</evidence>
<evidence type="ECO:0000313" key="3">
    <source>
        <dbReference type="Proteomes" id="UP000016933"/>
    </source>
</evidence>
<dbReference type="Gene3D" id="3.40.630.30">
    <property type="match status" value="1"/>
</dbReference>
<name>M2YJK6_DOTSN</name>
<dbReference type="PROSITE" id="PS51186">
    <property type="entry name" value="GNAT"/>
    <property type="match status" value="1"/>
</dbReference>
<dbReference type="AlphaFoldDB" id="M2YJK6"/>
<accession>M2YJK6</accession>
<reference evidence="3" key="1">
    <citation type="journal article" date="2012" name="PLoS Genet.">
        <title>The genomes of the fungal plant pathogens Cladosporium fulvum and Dothistroma septosporum reveal adaptation to different hosts and lifestyles but also signatures of common ancestry.</title>
        <authorList>
            <person name="de Wit P.J.G.M."/>
            <person name="van der Burgt A."/>
            <person name="Oekmen B."/>
            <person name="Stergiopoulos I."/>
            <person name="Abd-Elsalam K.A."/>
            <person name="Aerts A.L."/>
            <person name="Bahkali A.H."/>
            <person name="Beenen H.G."/>
            <person name="Chettri P."/>
            <person name="Cox M.P."/>
            <person name="Datema E."/>
            <person name="de Vries R.P."/>
            <person name="Dhillon B."/>
            <person name="Ganley A.R."/>
            <person name="Griffiths S.A."/>
            <person name="Guo Y."/>
            <person name="Hamelin R.C."/>
            <person name="Henrissat B."/>
            <person name="Kabir M.S."/>
            <person name="Jashni M.K."/>
            <person name="Kema G."/>
            <person name="Klaubauf S."/>
            <person name="Lapidus A."/>
            <person name="Levasseur A."/>
            <person name="Lindquist E."/>
            <person name="Mehrabi R."/>
            <person name="Ohm R.A."/>
            <person name="Owen T.J."/>
            <person name="Salamov A."/>
            <person name="Schwelm A."/>
            <person name="Schijlen E."/>
            <person name="Sun H."/>
            <person name="van den Burg H.A."/>
            <person name="van Ham R.C.H.J."/>
            <person name="Zhang S."/>
            <person name="Goodwin S.B."/>
            <person name="Grigoriev I.V."/>
            <person name="Collemare J."/>
            <person name="Bradshaw R.E."/>
        </authorList>
    </citation>
    <scope>NUCLEOTIDE SEQUENCE [LARGE SCALE GENOMIC DNA]</scope>
    <source>
        <strain evidence="3">NZE10 / CBS 128990</strain>
    </source>
</reference>
<dbReference type="eggNOG" id="ENOG502SX3Z">
    <property type="taxonomic scope" value="Eukaryota"/>
</dbReference>
<dbReference type="Proteomes" id="UP000016933">
    <property type="component" value="Unassembled WGS sequence"/>
</dbReference>
<dbReference type="InterPro" id="IPR000182">
    <property type="entry name" value="GNAT_dom"/>
</dbReference>
<keyword evidence="3" id="KW-1185">Reference proteome</keyword>
<gene>
    <name evidence="2" type="ORF">DOTSEDRAFT_75693</name>
</gene>